<dbReference type="Pfam" id="PF04773">
    <property type="entry name" value="FecR"/>
    <property type="match status" value="1"/>
</dbReference>
<protein>
    <submittedName>
        <fullName evidence="3">FecR family protein</fullName>
    </submittedName>
</protein>
<accession>A0A366CU04</accession>
<evidence type="ECO:0000259" key="1">
    <source>
        <dbReference type="Pfam" id="PF04773"/>
    </source>
</evidence>
<dbReference type="InterPro" id="IPR006860">
    <property type="entry name" value="FecR"/>
</dbReference>
<keyword evidence="4" id="KW-1185">Reference proteome</keyword>
<dbReference type="AlphaFoldDB" id="A0A366CU04"/>
<feature type="domain" description="FecR N-terminal" evidence="2">
    <location>
        <begin position="13"/>
        <end position="49"/>
    </location>
</feature>
<dbReference type="Proteomes" id="UP000252086">
    <property type="component" value="Unassembled WGS sequence"/>
</dbReference>
<name>A0A366CU04_9GAMM</name>
<proteinExistence type="predicted"/>
<feature type="domain" description="FecR protein" evidence="1">
    <location>
        <begin position="110"/>
        <end position="196"/>
    </location>
</feature>
<dbReference type="GO" id="GO:0016989">
    <property type="term" value="F:sigma factor antagonist activity"/>
    <property type="evidence" value="ECO:0007669"/>
    <property type="project" value="TreeGrafter"/>
</dbReference>
<sequence length="312" mass="34916">MQRKKVEIERIQHAATLMAKLWADSPSSQDHKRSEIWRAADPANEKAWQCLIEAQSHFDDAPVKTTSIISRSDKLKRRQFLSLIALSAGGTFIFNNDTLSDLISTSEQQKIVTTTGEIKHITIDEHTQLSLNTNTEVDFLTERHLVIKSGGECHLSATQKHPFHFTTPQGQILFTQGKINVRCTNDVTKISVFSGQKIHYMGQKMSNFITLSAGNCVSFNQQNASQTTHSDINSIGWLTGKLLAQNMPLGDFLQELSRYRKGLMRISPELNTLNVSGVFALNNPDIILQQLAATFPIKVQFFTPFLANISVS</sequence>
<organism evidence="3 4">
    <name type="scientific">Marinomonas aquiplantarum</name>
    <dbReference type="NCBI Taxonomy" id="491951"/>
    <lineage>
        <taxon>Bacteria</taxon>
        <taxon>Pseudomonadati</taxon>
        <taxon>Pseudomonadota</taxon>
        <taxon>Gammaproteobacteria</taxon>
        <taxon>Oceanospirillales</taxon>
        <taxon>Oceanospirillaceae</taxon>
        <taxon>Marinomonas</taxon>
    </lineage>
</organism>
<dbReference type="PANTHER" id="PTHR30273">
    <property type="entry name" value="PERIPLASMIC SIGNAL SENSOR AND SIGMA FACTOR ACTIVATOR FECR-RELATED"/>
    <property type="match status" value="1"/>
</dbReference>
<dbReference type="EMBL" id="QNRF01000011">
    <property type="protein sequence ID" value="RBO79784.1"/>
    <property type="molecule type" value="Genomic_DNA"/>
</dbReference>
<gene>
    <name evidence="3" type="ORF">DFP76_11180</name>
</gene>
<evidence type="ECO:0000313" key="4">
    <source>
        <dbReference type="Proteomes" id="UP000252086"/>
    </source>
</evidence>
<dbReference type="Pfam" id="PF16220">
    <property type="entry name" value="DUF4880"/>
    <property type="match status" value="1"/>
</dbReference>
<dbReference type="Gene3D" id="3.55.50.30">
    <property type="match status" value="1"/>
</dbReference>
<dbReference type="RefSeq" id="WP_113875609.1">
    <property type="nucleotide sequence ID" value="NZ_QNRF01000011.1"/>
</dbReference>
<dbReference type="PANTHER" id="PTHR30273:SF2">
    <property type="entry name" value="PROTEIN FECR"/>
    <property type="match status" value="1"/>
</dbReference>
<reference evidence="3 4" key="1">
    <citation type="submission" date="2018-06" db="EMBL/GenBank/DDBJ databases">
        <title>Genomic Encyclopedia of Type Strains, Phase III (KMG-III): the genomes of soil and plant-associated and newly described type strains.</title>
        <authorList>
            <person name="Whitman W."/>
        </authorList>
    </citation>
    <scope>NUCLEOTIDE SEQUENCE [LARGE SCALE GENOMIC DNA]</scope>
    <source>
        <strain evidence="3 4">CECT 7732</strain>
    </source>
</reference>
<evidence type="ECO:0000259" key="2">
    <source>
        <dbReference type="Pfam" id="PF16220"/>
    </source>
</evidence>
<dbReference type="PIRSF" id="PIRSF018266">
    <property type="entry name" value="FecR"/>
    <property type="match status" value="1"/>
</dbReference>
<evidence type="ECO:0000313" key="3">
    <source>
        <dbReference type="EMBL" id="RBO79784.1"/>
    </source>
</evidence>
<dbReference type="InterPro" id="IPR032623">
    <property type="entry name" value="FecR_N"/>
</dbReference>
<comment type="caution">
    <text evidence="3">The sequence shown here is derived from an EMBL/GenBank/DDBJ whole genome shotgun (WGS) entry which is preliminary data.</text>
</comment>
<dbReference type="OrthoDB" id="7032198at2"/>
<dbReference type="InterPro" id="IPR012373">
    <property type="entry name" value="Ferrdict_sens_TM"/>
</dbReference>
<dbReference type="Gene3D" id="2.60.120.1440">
    <property type="match status" value="1"/>
</dbReference>